<dbReference type="InterPro" id="IPR011990">
    <property type="entry name" value="TPR-like_helical_dom_sf"/>
</dbReference>
<evidence type="ECO:0000256" key="4">
    <source>
        <dbReference type="ARBA" id="ARBA00044511"/>
    </source>
</evidence>
<gene>
    <name evidence="7" type="ORF">BJ085DRAFT_39761</name>
</gene>
<protein>
    <recommendedName>
        <fullName evidence="9">Pentacotripeptide-repeat region of PRORP domain-containing protein</fullName>
    </recommendedName>
</protein>
<sequence>MHQIPALRAASRRLALPLRGSGGPLLVHRSLRPTATSGSRQASARSFHSGRWWSRARSWTSSQFSSASARFTNSSSYTSGSGRPRLAPGRLFPALVLLLRHPAFHTAAHTLATAGATAPRRGRDLTKRLPPARLYELKADHYRRALLTESNDDVIWNLYKKLHASRSTNFLTRQDYVWTLHRLWNPAVLANFRLEARRAASRSLARGPSAATGGGAMSKAVSAATSFSQAQLGRFATLGPGGAVNPLMNQRIMHTAWQTDLTSPIRIDRWFNPQEVRFPRMRVRTRQRIRQISQDWLFPETIATLDTTLRPAAATATTATHGAARSFRRRGDTPISHHHLRPSQRPTAKIRYSSGMVGGMTTVTRGRLSGQPIPETPGHYGAEGGDFPLIFTPANDEGGSYEEVPLLVSEATAATAALRDTTKAAAAAMGDETAGRAANNSNSLHPNSLPEGGEKFPDTPTVVDFPHRDQSGEETPGLTGSAGPSSASFQPSRPSPDDCDWVLELYIRLGLHQDAVDLAHLLAQRQIGFSTSTLNWLMLAYRSRRNLVGARALLQDMLHAWPQVSPNARTYRIFIGLLVQCGEFEEAWSTLEDLQALTQSPETHMAQVLLKGMQNTQTDETIRQFCDNIRQRSSTHWSHALATNLIEMLSPPLSTTKTMGRSDMLGSFTASGHHPHPLAANLDTAVAVFHTYRLHTPSIHASVFGALLRLYNAHDQAYDGIVTLRPLIDATFSKEHLGTDLACELMSSYAAISDHKNVYLLYRNLIQHSNSNTGFVTLQANHFLHFLHCFATLNNMDLVCHALYHLSGNSALATTTHEHGDGDANGGKVRRSSASNQRPLSLHTGLVNRALELALTTHNSGLLPVFLYLLELNCLPWNLFTYELVMRHYLQSGNTKAAHRYWRKFTQSGEPVHQASFAAFCAKYRPIDSPPHRRMWYVFA</sequence>
<evidence type="ECO:0000313" key="8">
    <source>
        <dbReference type="Proteomes" id="UP000268162"/>
    </source>
</evidence>
<dbReference type="PANTHER" id="PTHR47447:SF23">
    <property type="entry name" value="PENTACOTRIPEPTIDE-REPEAT REGION OF PRORP DOMAIN-CONTAINING PROTEIN"/>
    <property type="match status" value="1"/>
</dbReference>
<dbReference type="Proteomes" id="UP000268162">
    <property type="component" value="Unassembled WGS sequence"/>
</dbReference>
<evidence type="ECO:0008006" key="9">
    <source>
        <dbReference type="Google" id="ProtNLM"/>
    </source>
</evidence>
<keyword evidence="2" id="KW-0677">Repeat</keyword>
<feature type="region of interest" description="Disordered" evidence="6">
    <location>
        <begin position="427"/>
        <end position="494"/>
    </location>
</feature>
<evidence type="ECO:0000256" key="2">
    <source>
        <dbReference type="ARBA" id="ARBA00022737"/>
    </source>
</evidence>
<feature type="compositionally biased region" description="Polar residues" evidence="6">
    <location>
        <begin position="482"/>
        <end position="492"/>
    </location>
</feature>
<evidence type="ECO:0000256" key="5">
    <source>
        <dbReference type="PROSITE-ProRule" id="PRU00708"/>
    </source>
</evidence>
<keyword evidence="8" id="KW-1185">Reference proteome</keyword>
<feature type="compositionally biased region" description="Low complexity" evidence="6">
    <location>
        <begin position="427"/>
        <end position="450"/>
    </location>
</feature>
<evidence type="ECO:0000313" key="7">
    <source>
        <dbReference type="EMBL" id="RKP33822.1"/>
    </source>
</evidence>
<comment type="similarity">
    <text evidence="1">Belongs to the CCM1 family.</text>
</comment>
<dbReference type="PANTHER" id="PTHR47447">
    <property type="entry name" value="OS03G0856100 PROTEIN"/>
    <property type="match status" value="1"/>
</dbReference>
<evidence type="ECO:0000256" key="1">
    <source>
        <dbReference type="ARBA" id="ARBA00006192"/>
    </source>
</evidence>
<reference evidence="8" key="1">
    <citation type="journal article" date="2018" name="Nat. Microbiol.">
        <title>Leveraging single-cell genomics to expand the fungal tree of life.</title>
        <authorList>
            <person name="Ahrendt S.R."/>
            <person name="Quandt C.A."/>
            <person name="Ciobanu D."/>
            <person name="Clum A."/>
            <person name="Salamov A."/>
            <person name="Andreopoulos B."/>
            <person name="Cheng J.F."/>
            <person name="Woyke T."/>
            <person name="Pelin A."/>
            <person name="Henrissat B."/>
            <person name="Reynolds N.K."/>
            <person name="Benny G.L."/>
            <person name="Smith M.E."/>
            <person name="James T.Y."/>
            <person name="Grigoriev I.V."/>
        </authorList>
    </citation>
    <scope>NUCLEOTIDE SEQUENCE [LARGE SCALE GENOMIC DNA]</scope>
    <source>
        <strain evidence="8">RSA 468</strain>
    </source>
</reference>
<dbReference type="InterPro" id="IPR002885">
    <property type="entry name" value="PPR_rpt"/>
</dbReference>
<comment type="function">
    <text evidence="3">Regulates mitochondrial small subunit maturation by controlling 15S rRNA 5'-end processing. Localizes to the 5' precursor of the 15S rRNA in a position that is subsequently occupied by mS47 in the mature yeast mtSSU. Uses structure and sequence-specific RNA recognition, binding to a single-stranded region of the precursor and specifically recognizing bases -6 to -1. The exchange of Ccm1 for mS47 is coupled to the irreversible removal of precursor rRNA that is accompanied by conformational changes of the mitoribosomal proteins uS5m and mS26. These conformational changes signal completion of 5'-end rRNA processing through protection of the mature 5'-end of the 15S rRNA and stabilization of mS47. The removal of the 5' precursor together with the dissociation of Ccm1 may be catalyzed by the 5'-3' exoribonuclease Pet127. Involved in the specific removal of group I introns in mitochondrial encoded transcripts.</text>
</comment>
<dbReference type="PROSITE" id="PS51375">
    <property type="entry name" value="PPR"/>
    <property type="match status" value="1"/>
</dbReference>
<feature type="repeat" description="PPR" evidence="5">
    <location>
        <begin position="567"/>
        <end position="601"/>
    </location>
</feature>
<evidence type="ECO:0000256" key="6">
    <source>
        <dbReference type="SAM" id="MobiDB-lite"/>
    </source>
</evidence>
<organism evidence="7 8">
    <name type="scientific">Dimargaris cristalligena</name>
    <dbReference type="NCBI Taxonomy" id="215637"/>
    <lineage>
        <taxon>Eukaryota</taxon>
        <taxon>Fungi</taxon>
        <taxon>Fungi incertae sedis</taxon>
        <taxon>Zoopagomycota</taxon>
        <taxon>Kickxellomycotina</taxon>
        <taxon>Dimargaritomycetes</taxon>
        <taxon>Dimargaritales</taxon>
        <taxon>Dimargaritaceae</taxon>
        <taxon>Dimargaris</taxon>
    </lineage>
</organism>
<name>A0A4P9ZMS1_9FUNG</name>
<dbReference type="AlphaFoldDB" id="A0A4P9ZMS1"/>
<proteinExistence type="inferred from homology"/>
<feature type="compositionally biased region" description="Low complexity" evidence="6">
    <location>
        <begin position="314"/>
        <end position="324"/>
    </location>
</feature>
<feature type="region of interest" description="Disordered" evidence="6">
    <location>
        <begin position="817"/>
        <end position="837"/>
    </location>
</feature>
<accession>A0A4P9ZMS1</accession>
<dbReference type="EMBL" id="ML003533">
    <property type="protein sequence ID" value="RKP33822.1"/>
    <property type="molecule type" value="Genomic_DNA"/>
</dbReference>
<feature type="region of interest" description="Disordered" evidence="6">
    <location>
        <begin position="314"/>
        <end position="346"/>
    </location>
</feature>
<comment type="subunit">
    <text evidence="4">Binds to mitochondrial small subunit 15S rRNA.</text>
</comment>
<evidence type="ECO:0000256" key="3">
    <source>
        <dbReference type="ARBA" id="ARBA00044493"/>
    </source>
</evidence>
<dbReference type="OrthoDB" id="5555535at2759"/>
<dbReference type="Gene3D" id="1.25.40.10">
    <property type="entry name" value="Tetratricopeptide repeat domain"/>
    <property type="match status" value="1"/>
</dbReference>